<dbReference type="Gene3D" id="3.40.50.300">
    <property type="entry name" value="P-loop containing nucleotide triphosphate hydrolases"/>
    <property type="match status" value="1"/>
</dbReference>
<dbReference type="SUPFAM" id="SSF52540">
    <property type="entry name" value="P-loop containing nucleoside triphosphate hydrolases"/>
    <property type="match status" value="1"/>
</dbReference>
<dbReference type="InterPro" id="IPR027417">
    <property type="entry name" value="P-loop_NTPase"/>
</dbReference>
<accession>A0A2K0TH26</accession>
<dbReference type="AlphaFoldDB" id="A0A2K0TH26"/>
<evidence type="ECO:0008006" key="3">
    <source>
        <dbReference type="Google" id="ProtNLM"/>
    </source>
</evidence>
<dbReference type="OrthoDB" id="4878868at2759"/>
<sequence>MPNSAEAYARRGAPWTFDAAGVVRFVEELSESRFGAHRKTIMAPSFDHAIGDPVEGGITLGQEIQFVLLEGNYLLLDAEPWNKIRELVDETWFVDVDPTLATERIAKRHIQSGIELDWNGALKRVRDNDLPNGVQIRDKLLTADIKIESIHSEQ</sequence>
<organism evidence="1 2">
    <name type="scientific">Trichoderma harzianum</name>
    <name type="common">Hypocrea lixii</name>
    <dbReference type="NCBI Taxonomy" id="5544"/>
    <lineage>
        <taxon>Eukaryota</taxon>
        <taxon>Fungi</taxon>
        <taxon>Dikarya</taxon>
        <taxon>Ascomycota</taxon>
        <taxon>Pezizomycotina</taxon>
        <taxon>Sordariomycetes</taxon>
        <taxon>Hypocreomycetidae</taxon>
        <taxon>Hypocreales</taxon>
        <taxon>Hypocreaceae</taxon>
        <taxon>Trichoderma</taxon>
    </lineage>
</organism>
<gene>
    <name evidence="1" type="ORF">THARTR1_11006</name>
</gene>
<evidence type="ECO:0000313" key="2">
    <source>
        <dbReference type="Proteomes" id="UP000236290"/>
    </source>
</evidence>
<dbReference type="Proteomes" id="UP000236290">
    <property type="component" value="Unassembled WGS sequence"/>
</dbReference>
<proteinExistence type="predicted"/>
<comment type="caution">
    <text evidence="1">The sequence shown here is derived from an EMBL/GenBank/DDBJ whole genome shotgun (WGS) entry which is preliminary data.</text>
</comment>
<dbReference type="EMBL" id="MTYI01000311">
    <property type="protein sequence ID" value="PNP44822.1"/>
    <property type="molecule type" value="Genomic_DNA"/>
</dbReference>
<reference evidence="1 2" key="1">
    <citation type="submission" date="2017-02" db="EMBL/GenBank/DDBJ databases">
        <title>Genomes of Trichoderma spp. with biocontrol activity.</title>
        <authorList>
            <person name="Gardiner D."/>
            <person name="Kazan K."/>
            <person name="Vos C."/>
            <person name="Harvey P."/>
        </authorList>
    </citation>
    <scope>NUCLEOTIDE SEQUENCE [LARGE SCALE GENOMIC DNA]</scope>
    <source>
        <strain evidence="1 2">Tr1</strain>
    </source>
</reference>
<name>A0A2K0TH26_TRIHA</name>
<evidence type="ECO:0000313" key="1">
    <source>
        <dbReference type="EMBL" id="PNP44822.1"/>
    </source>
</evidence>
<protein>
    <recommendedName>
        <fullName evidence="3">Phosphoribulokinase/uridine kinase domain-containing protein</fullName>
    </recommendedName>
</protein>